<evidence type="ECO:0000259" key="2">
    <source>
        <dbReference type="Pfam" id="PF12671"/>
    </source>
</evidence>
<sequence length="336" mass="38428">MRKVLSLLSIITLLGLSFLLHPNGSLANETEDNEYIKQYYKERDSDNVDLEEEEIILDALESYWQEDLKVGEILVNETNDLSIKPLVLSVEEEDKVKAIKIIESIYENVNAEEKELLYDYVVRHYKGIEDSEVLRFLEDLDAEKNENEISTFAAAASYKGGAAATWAYNNYNKYSKSYPKFTGKYGTNCTNFVSQAMHIGGGLPKQGKWTISRKNKKYHVINSAKQLNYSWKLSDPSPWISVKEFSKFWRKKSTVRGASKAQYVNNTKSYRKQQRGDIVIFHKGAAGVVTVPTHAMIITQKPANDYNLAGNSVERRAHPLKKAIKSYSYIEFYTPK</sequence>
<comment type="caution">
    <text evidence="3">The sequence shown here is derived from an EMBL/GenBank/DDBJ whole genome shotgun (WGS) entry which is preliminary data.</text>
</comment>
<dbReference type="EMBL" id="JACSPV010000035">
    <property type="protein sequence ID" value="MBD8006641.1"/>
    <property type="molecule type" value="Genomic_DNA"/>
</dbReference>
<evidence type="ECO:0000313" key="4">
    <source>
        <dbReference type="Proteomes" id="UP000648182"/>
    </source>
</evidence>
<dbReference type="InterPro" id="IPR024301">
    <property type="entry name" value="Amidase_6"/>
</dbReference>
<feature type="signal peptide" evidence="1">
    <location>
        <begin position="1"/>
        <end position="27"/>
    </location>
</feature>
<feature type="chain" id="PRO_5047170430" evidence="1">
    <location>
        <begin position="28"/>
        <end position="336"/>
    </location>
</feature>
<reference evidence="3 4" key="1">
    <citation type="submission" date="2020-08" db="EMBL/GenBank/DDBJ databases">
        <title>A Genomic Blueprint of the Chicken Gut Microbiome.</title>
        <authorList>
            <person name="Gilroy R."/>
            <person name="Ravi A."/>
            <person name="Getino M."/>
            <person name="Pursley I."/>
            <person name="Horton D.L."/>
            <person name="Alikhan N.-F."/>
            <person name="Baker D."/>
            <person name="Gharbi K."/>
            <person name="Hall N."/>
            <person name="Watson M."/>
            <person name="Adriaenssens E.M."/>
            <person name="Foster-Nyarko E."/>
            <person name="Jarju S."/>
            <person name="Secka A."/>
            <person name="Antonio M."/>
            <person name="Oren A."/>
            <person name="Chaudhuri R."/>
            <person name="La Ragione R.M."/>
            <person name="Hildebrand F."/>
            <person name="Pallen M.J."/>
        </authorList>
    </citation>
    <scope>NUCLEOTIDE SEQUENCE [LARGE SCALE GENOMIC DNA]</scope>
    <source>
        <strain evidence="3 4">Sa1BUA2</strain>
    </source>
</reference>
<name>A0ABR8VPZ5_9BACI</name>
<gene>
    <name evidence="3" type="ORF">H9631_16295</name>
</gene>
<keyword evidence="1" id="KW-0732">Signal</keyword>
<dbReference type="Pfam" id="PF12671">
    <property type="entry name" value="Amidase_6"/>
    <property type="match status" value="1"/>
</dbReference>
<organism evidence="3 4">
    <name type="scientific">Bacillus norwichensis</name>
    <dbReference type="NCBI Taxonomy" id="2762217"/>
    <lineage>
        <taxon>Bacteria</taxon>
        <taxon>Bacillati</taxon>
        <taxon>Bacillota</taxon>
        <taxon>Bacilli</taxon>
        <taxon>Bacillales</taxon>
        <taxon>Bacillaceae</taxon>
        <taxon>Bacillus</taxon>
    </lineage>
</organism>
<keyword evidence="4" id="KW-1185">Reference proteome</keyword>
<evidence type="ECO:0000313" key="3">
    <source>
        <dbReference type="EMBL" id="MBD8006641.1"/>
    </source>
</evidence>
<evidence type="ECO:0000256" key="1">
    <source>
        <dbReference type="SAM" id="SignalP"/>
    </source>
</evidence>
<dbReference type="Proteomes" id="UP000648182">
    <property type="component" value="Unassembled WGS sequence"/>
</dbReference>
<accession>A0ABR8VPZ5</accession>
<proteinExistence type="predicted"/>
<protein>
    <submittedName>
        <fullName evidence="3">Amidase domain-containing protein</fullName>
    </submittedName>
</protein>
<dbReference type="RefSeq" id="WP_191814664.1">
    <property type="nucleotide sequence ID" value="NZ_JACSPV010000035.1"/>
</dbReference>
<feature type="domain" description="Putative amidase" evidence="2">
    <location>
        <begin position="158"/>
        <end position="333"/>
    </location>
</feature>